<dbReference type="Gene3D" id="1.10.260.40">
    <property type="entry name" value="lambda repressor-like DNA-binding domains"/>
    <property type="match status" value="1"/>
</dbReference>
<evidence type="ECO:0000259" key="2">
    <source>
        <dbReference type="PROSITE" id="PS50943"/>
    </source>
</evidence>
<keyword evidence="1" id="KW-0238">DNA-binding</keyword>
<reference evidence="3 4" key="1">
    <citation type="submission" date="2019-03" db="EMBL/GenBank/DDBJ databases">
        <title>Genomic analyses of the natural microbiome of Caenorhabditis elegans.</title>
        <authorList>
            <person name="Samuel B."/>
        </authorList>
    </citation>
    <scope>NUCLEOTIDE SEQUENCE [LARGE SCALE GENOMIC DNA]</scope>
    <source>
        <strain evidence="3 4">JUb102</strain>
    </source>
</reference>
<gene>
    <name evidence="3" type="ORF">EC835_10783</name>
</gene>
<accession>A0A4R3NHI4</accession>
<dbReference type="RefSeq" id="WP_132496707.1">
    <property type="nucleotide sequence ID" value="NZ_SMAS01000007.1"/>
</dbReference>
<dbReference type="GO" id="GO:0003677">
    <property type="term" value="F:DNA binding"/>
    <property type="evidence" value="ECO:0007669"/>
    <property type="project" value="UniProtKB-KW"/>
</dbReference>
<dbReference type="EMBL" id="SMAS01000007">
    <property type="protein sequence ID" value="TCT31555.1"/>
    <property type="molecule type" value="Genomic_DNA"/>
</dbReference>
<dbReference type="InterPro" id="IPR010982">
    <property type="entry name" value="Lambda_DNA-bd_dom_sf"/>
</dbReference>
<comment type="caution">
    <text evidence="3">The sequence shown here is derived from an EMBL/GenBank/DDBJ whole genome shotgun (WGS) entry which is preliminary data.</text>
</comment>
<dbReference type="PANTHER" id="PTHR46558">
    <property type="entry name" value="TRACRIPTIONAL REGULATORY PROTEIN-RELATED-RELATED"/>
    <property type="match status" value="1"/>
</dbReference>
<feature type="domain" description="HTH cro/C1-type" evidence="2">
    <location>
        <begin position="16"/>
        <end position="70"/>
    </location>
</feature>
<dbReference type="Pfam" id="PF01381">
    <property type="entry name" value="HTH_3"/>
    <property type="match status" value="1"/>
</dbReference>
<dbReference type="OrthoDB" id="6466989at2"/>
<dbReference type="SMART" id="SM00530">
    <property type="entry name" value="HTH_XRE"/>
    <property type="match status" value="1"/>
</dbReference>
<dbReference type="AlphaFoldDB" id="A0A4R3NHI4"/>
<dbReference type="PROSITE" id="PS50943">
    <property type="entry name" value="HTH_CROC1"/>
    <property type="match status" value="1"/>
</dbReference>
<name>A0A4R3NHI4_9GAMM</name>
<dbReference type="PANTHER" id="PTHR46558:SF3">
    <property type="entry name" value="TRANSCRIPTIONAL REGULATOR"/>
    <property type="match status" value="1"/>
</dbReference>
<dbReference type="CDD" id="cd00093">
    <property type="entry name" value="HTH_XRE"/>
    <property type="match status" value="1"/>
</dbReference>
<dbReference type="Proteomes" id="UP000295055">
    <property type="component" value="Unassembled WGS sequence"/>
</dbReference>
<dbReference type="SUPFAM" id="SSF47413">
    <property type="entry name" value="lambda repressor-like DNA-binding domains"/>
    <property type="match status" value="1"/>
</dbReference>
<sequence>MNINNDSLRKDIGNFIKNARKDKSLTGTQLGGLLNVSQQQISRYERGKTSLSIDSLSAILTILEKDWSDLFQKVMVNYSNGKTDEYSINNDLII</sequence>
<evidence type="ECO:0000256" key="1">
    <source>
        <dbReference type="ARBA" id="ARBA00023125"/>
    </source>
</evidence>
<protein>
    <submittedName>
        <fullName evidence="3">Helix-turn-helix protein</fullName>
    </submittedName>
</protein>
<evidence type="ECO:0000313" key="3">
    <source>
        <dbReference type="EMBL" id="TCT31555.1"/>
    </source>
</evidence>
<dbReference type="InterPro" id="IPR001387">
    <property type="entry name" value="Cro/C1-type_HTH"/>
</dbReference>
<organism evidence="3 4">
    <name type="scientific">Providencia alcalifaciens</name>
    <dbReference type="NCBI Taxonomy" id="126385"/>
    <lineage>
        <taxon>Bacteria</taxon>
        <taxon>Pseudomonadati</taxon>
        <taxon>Pseudomonadota</taxon>
        <taxon>Gammaproteobacteria</taxon>
        <taxon>Enterobacterales</taxon>
        <taxon>Morganellaceae</taxon>
        <taxon>Providencia</taxon>
    </lineage>
</organism>
<evidence type="ECO:0000313" key="4">
    <source>
        <dbReference type="Proteomes" id="UP000295055"/>
    </source>
</evidence>
<proteinExistence type="predicted"/>